<accession>A0AAW0ABG6</accession>
<comment type="caution">
    <text evidence="3">The sequence shown here is derived from an EMBL/GenBank/DDBJ whole genome shotgun (WGS) entry which is preliminary data.</text>
</comment>
<protein>
    <submittedName>
        <fullName evidence="3">Uncharacterized protein</fullName>
    </submittedName>
</protein>
<evidence type="ECO:0000313" key="1">
    <source>
        <dbReference type="EMBL" id="KAK7006485.1"/>
    </source>
</evidence>
<sequence length="151" mass="16831">MHGLDDAIQQDIGELAAHSCPLERKGNGGGPSQQKDVLKCTTRRATIHYQVRYTTEPYSSQSTQSDPVEHIRSALATVMGNYDRNSVKRVPKPVELWLQLTVWEGIMVDVLNNRSQMSQVSGIMVAVVIQPPKRLEFCLTTGIMQHTPSQT</sequence>
<name>A0AAW0ABG6_9AGAR</name>
<gene>
    <name evidence="1" type="ORF">R3P38DRAFT_2794195</name>
    <name evidence="2" type="ORF">R3P38DRAFT_2794196</name>
    <name evidence="3" type="ORF">R3P38DRAFT_2794197</name>
</gene>
<dbReference type="EMBL" id="JAWWNJ010000076">
    <property type="protein sequence ID" value="KAK7006488.1"/>
    <property type="molecule type" value="Genomic_DNA"/>
</dbReference>
<reference evidence="3 4" key="1">
    <citation type="journal article" date="2024" name="J Genomics">
        <title>Draft genome sequencing and assembly of Favolaschia claudopus CIRM-BRFM 2984 isolated from oak limbs.</title>
        <authorList>
            <person name="Navarro D."/>
            <person name="Drula E."/>
            <person name="Chaduli D."/>
            <person name="Cazenave R."/>
            <person name="Ahrendt S."/>
            <person name="Wang J."/>
            <person name="Lipzen A."/>
            <person name="Daum C."/>
            <person name="Barry K."/>
            <person name="Grigoriev I.V."/>
            <person name="Favel A."/>
            <person name="Rosso M.N."/>
            <person name="Martin F."/>
        </authorList>
    </citation>
    <scope>NUCLEOTIDE SEQUENCE [LARGE SCALE GENOMIC DNA]</scope>
    <source>
        <strain evidence="3 4">CIRM-BRFM 2984</strain>
    </source>
</reference>
<proteinExistence type="predicted"/>
<dbReference type="EMBL" id="JAWWNJ010000076">
    <property type="protein sequence ID" value="KAK7006487.1"/>
    <property type="molecule type" value="Genomic_DNA"/>
</dbReference>
<dbReference type="AlphaFoldDB" id="A0AAW0ABG6"/>
<keyword evidence="4" id="KW-1185">Reference proteome</keyword>
<dbReference type="Proteomes" id="UP001362999">
    <property type="component" value="Unassembled WGS sequence"/>
</dbReference>
<evidence type="ECO:0000313" key="4">
    <source>
        <dbReference type="Proteomes" id="UP001362999"/>
    </source>
</evidence>
<evidence type="ECO:0000313" key="2">
    <source>
        <dbReference type="EMBL" id="KAK7006487.1"/>
    </source>
</evidence>
<dbReference type="EMBL" id="JAWWNJ010000076">
    <property type="protein sequence ID" value="KAK7006485.1"/>
    <property type="molecule type" value="Genomic_DNA"/>
</dbReference>
<organism evidence="3 4">
    <name type="scientific">Favolaschia claudopus</name>
    <dbReference type="NCBI Taxonomy" id="2862362"/>
    <lineage>
        <taxon>Eukaryota</taxon>
        <taxon>Fungi</taxon>
        <taxon>Dikarya</taxon>
        <taxon>Basidiomycota</taxon>
        <taxon>Agaricomycotina</taxon>
        <taxon>Agaricomycetes</taxon>
        <taxon>Agaricomycetidae</taxon>
        <taxon>Agaricales</taxon>
        <taxon>Marasmiineae</taxon>
        <taxon>Mycenaceae</taxon>
        <taxon>Favolaschia</taxon>
    </lineage>
</organism>
<evidence type="ECO:0000313" key="3">
    <source>
        <dbReference type="EMBL" id="KAK7006488.1"/>
    </source>
</evidence>